<dbReference type="PANTHER" id="PTHR33677:SF5">
    <property type="entry name" value="TRANSCRIPTIONAL REPRESSOR FRMR"/>
    <property type="match status" value="1"/>
</dbReference>
<comment type="caution">
    <text evidence="2">The sequence shown here is derived from an EMBL/GenBank/DDBJ whole genome shotgun (WGS) entry which is preliminary data.</text>
</comment>
<dbReference type="CDD" id="cd10155">
    <property type="entry name" value="BsYrkD-like_DUF156"/>
    <property type="match status" value="1"/>
</dbReference>
<dbReference type="EMBL" id="QKYD01000036">
    <property type="protein sequence ID" value="REI24450.1"/>
    <property type="molecule type" value="Genomic_DNA"/>
</dbReference>
<gene>
    <name evidence="2" type="ORF">DOS76_02010</name>
    <name evidence="1" type="ORF">I9026_03920</name>
</gene>
<evidence type="ECO:0000313" key="2">
    <source>
        <dbReference type="EMBL" id="REI24450.1"/>
    </source>
</evidence>
<dbReference type="Pfam" id="PF02583">
    <property type="entry name" value="Trns_repr_metal"/>
    <property type="match status" value="1"/>
</dbReference>
<name>A0AAQ0HPE2_9STAP</name>
<dbReference type="GeneID" id="48057378"/>
<dbReference type="AlphaFoldDB" id="A0AAQ0HPE2"/>
<dbReference type="GO" id="GO:0045892">
    <property type="term" value="P:negative regulation of DNA-templated transcription"/>
    <property type="evidence" value="ECO:0007669"/>
    <property type="project" value="UniProtKB-ARBA"/>
</dbReference>
<keyword evidence="4" id="KW-1185">Reference proteome</keyword>
<dbReference type="RefSeq" id="WP_103207487.1">
    <property type="nucleotide sequence ID" value="NZ_CAJUZQ010000006.1"/>
</dbReference>
<dbReference type="InterPro" id="IPR038390">
    <property type="entry name" value="Metal_Tscrpt_repr_sf"/>
</dbReference>
<reference evidence="2 3" key="1">
    <citation type="journal article" date="2018" name="Vet. Microbiol.">
        <title>Characterisation of Staphylococcus felis isolated from cats using whole genome sequencing.</title>
        <authorList>
            <person name="Worthing K."/>
            <person name="Pang S."/>
            <person name="Trott D.J."/>
            <person name="Abraham S."/>
            <person name="Coombs G.W."/>
            <person name="Jordan D."/>
            <person name="McIntyre L."/>
            <person name="Davies M.R."/>
            <person name="Norris J."/>
        </authorList>
    </citation>
    <scope>NUCLEOTIDE SEQUENCE [LARGE SCALE GENOMIC DNA]</scope>
    <source>
        <strain evidence="2 3">F25</strain>
    </source>
</reference>
<dbReference type="InterPro" id="IPR003735">
    <property type="entry name" value="Metal_Tscrpt_repr"/>
</dbReference>
<reference evidence="1 4" key="2">
    <citation type="submission" date="2020-12" db="EMBL/GenBank/DDBJ databases">
        <title>Genomic analysis of Staphylococcus felis from a cat with skin infection.</title>
        <authorList>
            <person name="Aslantas O."/>
            <person name="Keskin O."/>
            <person name="Buyukaltay K."/>
            <person name="Gullu Yucetepe A."/>
        </authorList>
    </citation>
    <scope>NUCLEOTIDE SEQUENCE [LARGE SCALE GENOMIC DNA]</scope>
    <source>
        <strain evidence="1 4">HARRANVET</strain>
    </source>
</reference>
<sequence>MHYDAKMKNRIKRVQGQLNGILKMMEDDAHCKDVVTQVSASKNALQRLIGVIVSENLVECVKTAEENNEDTQALIDEAVELLVKSK</sequence>
<dbReference type="GO" id="GO:0046872">
    <property type="term" value="F:metal ion binding"/>
    <property type="evidence" value="ECO:0007669"/>
    <property type="project" value="InterPro"/>
</dbReference>
<organism evidence="2 3">
    <name type="scientific">Staphylococcus felis</name>
    <dbReference type="NCBI Taxonomy" id="46127"/>
    <lineage>
        <taxon>Bacteria</taxon>
        <taxon>Bacillati</taxon>
        <taxon>Bacillota</taxon>
        <taxon>Bacilli</taxon>
        <taxon>Bacillales</taxon>
        <taxon>Staphylococcaceae</taxon>
        <taxon>Staphylococcus</taxon>
    </lineage>
</organism>
<proteinExistence type="predicted"/>
<dbReference type="PANTHER" id="PTHR33677">
    <property type="entry name" value="TRANSCRIPTIONAL REPRESSOR FRMR-RELATED"/>
    <property type="match status" value="1"/>
</dbReference>
<accession>A0AAQ0HPE2</accession>
<evidence type="ECO:0000313" key="4">
    <source>
        <dbReference type="Proteomes" id="UP000597038"/>
    </source>
</evidence>
<protein>
    <submittedName>
        <fullName evidence="2">Metal-sensitive transcriptional regulator</fullName>
    </submittedName>
</protein>
<dbReference type="Proteomes" id="UP000597038">
    <property type="component" value="Unassembled WGS sequence"/>
</dbReference>
<evidence type="ECO:0000313" key="1">
    <source>
        <dbReference type="EMBL" id="MBH9580512.1"/>
    </source>
</evidence>
<dbReference type="KEGG" id="sfq:C7J90_04010"/>
<dbReference type="Gene3D" id="1.20.58.1000">
    <property type="entry name" value="Metal-sensitive repressor, helix protomer"/>
    <property type="match status" value="1"/>
</dbReference>
<evidence type="ECO:0000313" key="3">
    <source>
        <dbReference type="Proteomes" id="UP000256337"/>
    </source>
</evidence>
<dbReference type="GO" id="GO:0003677">
    <property type="term" value="F:DNA binding"/>
    <property type="evidence" value="ECO:0007669"/>
    <property type="project" value="InterPro"/>
</dbReference>
<dbReference type="Proteomes" id="UP000256337">
    <property type="component" value="Unassembled WGS sequence"/>
</dbReference>
<dbReference type="EMBL" id="JAEDAQ010000004">
    <property type="protein sequence ID" value="MBH9580512.1"/>
    <property type="molecule type" value="Genomic_DNA"/>
</dbReference>